<protein>
    <submittedName>
        <fullName evidence="7">O-antigen ligase family protein</fullName>
    </submittedName>
</protein>
<evidence type="ECO:0000256" key="5">
    <source>
        <dbReference type="SAM" id="Phobius"/>
    </source>
</evidence>
<comment type="subcellular location">
    <subcellularLocation>
        <location evidence="1">Membrane</location>
        <topology evidence="1">Multi-pass membrane protein</topology>
    </subcellularLocation>
</comment>
<name>A0AAU8A3K1_9BURK</name>
<evidence type="ECO:0000256" key="3">
    <source>
        <dbReference type="ARBA" id="ARBA00022989"/>
    </source>
</evidence>
<keyword evidence="4 5" id="KW-0472">Membrane</keyword>
<feature type="transmembrane region" description="Helical" evidence="5">
    <location>
        <begin position="236"/>
        <end position="257"/>
    </location>
</feature>
<evidence type="ECO:0000256" key="1">
    <source>
        <dbReference type="ARBA" id="ARBA00004141"/>
    </source>
</evidence>
<proteinExistence type="predicted"/>
<keyword evidence="7" id="KW-0436">Ligase</keyword>
<dbReference type="Pfam" id="PF04932">
    <property type="entry name" value="Wzy_C"/>
    <property type="match status" value="1"/>
</dbReference>
<feature type="transmembrane region" description="Helical" evidence="5">
    <location>
        <begin position="382"/>
        <end position="400"/>
    </location>
</feature>
<dbReference type="GO" id="GO:0016874">
    <property type="term" value="F:ligase activity"/>
    <property type="evidence" value="ECO:0007669"/>
    <property type="project" value="UniProtKB-KW"/>
</dbReference>
<dbReference type="PANTHER" id="PTHR37422">
    <property type="entry name" value="TEICHURONIC ACID BIOSYNTHESIS PROTEIN TUAE"/>
    <property type="match status" value="1"/>
</dbReference>
<dbReference type="InterPro" id="IPR007016">
    <property type="entry name" value="O-antigen_ligase-rel_domated"/>
</dbReference>
<dbReference type="AlphaFoldDB" id="A0AAU8A3K1"/>
<feature type="transmembrane region" description="Helical" evidence="5">
    <location>
        <begin position="91"/>
        <end position="110"/>
    </location>
</feature>
<evidence type="ECO:0000256" key="2">
    <source>
        <dbReference type="ARBA" id="ARBA00022692"/>
    </source>
</evidence>
<accession>A0AAU8A3K1</accession>
<evidence type="ECO:0000256" key="4">
    <source>
        <dbReference type="ARBA" id="ARBA00023136"/>
    </source>
</evidence>
<feature type="domain" description="O-antigen ligase-related" evidence="6">
    <location>
        <begin position="195"/>
        <end position="359"/>
    </location>
</feature>
<feature type="transmembrane region" description="Helical" evidence="5">
    <location>
        <begin position="182"/>
        <end position="200"/>
    </location>
</feature>
<feature type="transmembrane region" description="Helical" evidence="5">
    <location>
        <begin position="158"/>
        <end position="175"/>
    </location>
</feature>
<feature type="transmembrane region" description="Helical" evidence="5">
    <location>
        <begin position="117"/>
        <end position="138"/>
    </location>
</feature>
<feature type="transmembrane region" description="Helical" evidence="5">
    <location>
        <begin position="34"/>
        <end position="52"/>
    </location>
</feature>
<dbReference type="PANTHER" id="PTHR37422:SF13">
    <property type="entry name" value="LIPOPOLYSACCHARIDE BIOSYNTHESIS PROTEIN PA4999-RELATED"/>
    <property type="match status" value="1"/>
</dbReference>
<gene>
    <name evidence="7" type="ORF">NKE59_01470</name>
</gene>
<feature type="transmembrane region" description="Helical" evidence="5">
    <location>
        <begin position="206"/>
        <end position="224"/>
    </location>
</feature>
<feature type="transmembrane region" description="Helical" evidence="5">
    <location>
        <begin position="64"/>
        <end position="85"/>
    </location>
</feature>
<dbReference type="RefSeq" id="WP_353439127.1">
    <property type="nucleotide sequence ID" value="NZ_CP099959.1"/>
</dbReference>
<reference evidence="7" key="1">
    <citation type="submission" date="2022-06" db="EMBL/GenBank/DDBJ databases">
        <title>New Polynucleobacter species.</title>
        <authorList>
            <person name="Hahn M.W."/>
        </authorList>
    </citation>
    <scope>NUCLEOTIDE SEQUENCE</scope>
    <source>
        <strain evidence="7">UK-FUSCHL-C3</strain>
    </source>
</reference>
<evidence type="ECO:0000313" key="7">
    <source>
        <dbReference type="EMBL" id="XCC57987.1"/>
    </source>
</evidence>
<keyword evidence="3 5" id="KW-1133">Transmembrane helix</keyword>
<sequence length="450" mass="49877">MTQFKRTSSIFSISNCILLAVFMFPITFMTVRHGVHVSLFALLLIVLIVFFQNKQAHFHFKNKTDLIIVLSFCGLIIAVLLGQLLRSKMHMAAFDGPSRIAFAGLIYLLLKNRQIAYIKTLDAAIPVGLLCVLTAVSLNPGAYWDGRLATYFVDPNTLGSQTFILALIVFLSIAPSPGESRWLLLLKLVGGAAGIYVSIYSGSRGAWLAGPFIFLLFLLIRFGDFYRAQGAERFRIALQTSLIVIAAIFLFFLAFYFSDAVSSRVIGGYHEIRNWLMNTKLDTSAGIRLSIWKFSFQFASESLLFGYGEEKNMMQLLSNSPLNIPANEIAISTMAATGPHSDILSKLLSSGLFGLLAYLCLLFSPFYFFYTHQNSLIANKRRAARMGMYYITGVFIAGLSNEQLSLKYLCTFYGLMTATLLAQVLQASSMGSSQSFTHPSAKVNEAPRHG</sequence>
<organism evidence="7">
    <name type="scientific">Polynucleobacter sp. UK-FUSCHL-C3</name>
    <dbReference type="NCBI Taxonomy" id="2955208"/>
    <lineage>
        <taxon>Bacteria</taxon>
        <taxon>Pseudomonadati</taxon>
        <taxon>Pseudomonadota</taxon>
        <taxon>Betaproteobacteria</taxon>
        <taxon>Burkholderiales</taxon>
        <taxon>Burkholderiaceae</taxon>
        <taxon>Polynucleobacter</taxon>
    </lineage>
</organism>
<dbReference type="GO" id="GO:0016020">
    <property type="term" value="C:membrane"/>
    <property type="evidence" value="ECO:0007669"/>
    <property type="project" value="UniProtKB-SubCell"/>
</dbReference>
<dbReference type="EMBL" id="CP099959">
    <property type="protein sequence ID" value="XCC57987.1"/>
    <property type="molecule type" value="Genomic_DNA"/>
</dbReference>
<feature type="transmembrane region" description="Helical" evidence="5">
    <location>
        <begin position="7"/>
        <end position="28"/>
    </location>
</feature>
<keyword evidence="2 5" id="KW-0812">Transmembrane</keyword>
<feature type="transmembrane region" description="Helical" evidence="5">
    <location>
        <begin position="347"/>
        <end position="370"/>
    </location>
</feature>
<dbReference type="InterPro" id="IPR051533">
    <property type="entry name" value="WaaL-like"/>
</dbReference>
<evidence type="ECO:0000259" key="6">
    <source>
        <dbReference type="Pfam" id="PF04932"/>
    </source>
</evidence>